<sequence length="346" mass="35070">MSRAPLTAGLGGIPRRMPPRRTVLRAAGLAGLSAVAGIGLAGCGIRLEDDAPTIPFVSRQPIPDEALLVAAYRRATALAGVAGRATGVPLAPEVTQRHTRQAQVLRAILETGQVPERIISGPPGSTATATSGPTAPVDGTATTASTSAPTNAVPPPVTAGELARAARDTADASIAAAGSFVTQRALGVAIAAHDAAGAASLAAPPVWPTRDPLPAPVATPLVGVTRACEYALEVAAAHLLDTDRESLLATVAALTRREATLAAALTPDPLPALGYHLPFPVTGPDDARRLVSVVLRNLVDRGLDDLDRIPQGSSALLEVVRLETEAVTLAVAHGVAWPTMPGLALG</sequence>
<feature type="compositionally biased region" description="Low complexity" evidence="1">
    <location>
        <begin position="120"/>
        <end position="151"/>
    </location>
</feature>
<evidence type="ECO:0008006" key="7">
    <source>
        <dbReference type="Google" id="ProtNLM"/>
    </source>
</evidence>
<reference evidence="5 6" key="1">
    <citation type="submission" date="2020-10" db="EMBL/GenBank/DDBJ databases">
        <title>Connecting structure to function with the recovery of over 1000 high-quality activated sludge metagenome-assembled genomes encoding full-length rRNA genes using long-read sequencing.</title>
        <authorList>
            <person name="Singleton C.M."/>
            <person name="Petriglieri F."/>
            <person name="Kristensen J.M."/>
            <person name="Kirkegaard R.H."/>
            <person name="Michaelsen T.Y."/>
            <person name="Andersen M.H."/>
            <person name="Karst S.M."/>
            <person name="Dueholm M.S."/>
            <person name="Nielsen P.H."/>
            <person name="Albertsen M."/>
        </authorList>
    </citation>
    <scope>NUCLEOTIDE SEQUENCE [LARGE SCALE GENOMIC DNA]</scope>
    <source>
        <strain evidence="2">AalE_18-Q3-R2-46_BAT3C.188</strain>
        <strain evidence="3">Ega_18-Q3-R5-49_MAXAC.001</strain>
        <strain evidence="4">Ribe_18-Q3-R11-54_MAXAC.001</strain>
    </source>
</reference>
<protein>
    <recommendedName>
        <fullName evidence="7">DUF4439 domain-containing protein</fullName>
    </recommendedName>
</protein>
<organism evidence="2 5">
    <name type="scientific">Candidatus Phosphoribacter hodrii</name>
    <dbReference type="NCBI Taxonomy" id="2953743"/>
    <lineage>
        <taxon>Bacteria</taxon>
        <taxon>Bacillati</taxon>
        <taxon>Actinomycetota</taxon>
        <taxon>Actinomycetes</taxon>
        <taxon>Micrococcales</taxon>
        <taxon>Dermatophilaceae</taxon>
        <taxon>Candidatus Phosphoribacter</taxon>
    </lineage>
</organism>
<dbReference type="AlphaFoldDB" id="A0A934X517"/>
<name>A0A934X517_9MICO</name>
<evidence type="ECO:0000313" key="4">
    <source>
        <dbReference type="EMBL" id="MBL0002690.1"/>
    </source>
</evidence>
<accession>A0A934X517</accession>
<dbReference type="EMBL" id="JADKGK010000004">
    <property type="protein sequence ID" value="MBL0002690.1"/>
    <property type="molecule type" value="Genomic_DNA"/>
</dbReference>
<evidence type="ECO:0000313" key="3">
    <source>
        <dbReference type="EMBL" id="MBK7272648.1"/>
    </source>
</evidence>
<feature type="region of interest" description="Disordered" evidence="1">
    <location>
        <begin position="116"/>
        <end position="164"/>
    </location>
</feature>
<dbReference type="Gene3D" id="1.20.1260.10">
    <property type="match status" value="1"/>
</dbReference>
<evidence type="ECO:0000313" key="5">
    <source>
        <dbReference type="Proteomes" id="UP000718281"/>
    </source>
</evidence>
<dbReference type="EMBL" id="JADIXZ010000003">
    <property type="protein sequence ID" value="MBK6300324.1"/>
    <property type="molecule type" value="Genomic_DNA"/>
</dbReference>
<dbReference type="EMBL" id="JADJIB010000002">
    <property type="protein sequence ID" value="MBK7272648.1"/>
    <property type="molecule type" value="Genomic_DNA"/>
</dbReference>
<evidence type="ECO:0000313" key="2">
    <source>
        <dbReference type="EMBL" id="MBK6300324.1"/>
    </source>
</evidence>
<dbReference type="Proteomes" id="UP000886632">
    <property type="component" value="Unassembled WGS sequence"/>
</dbReference>
<evidence type="ECO:0000256" key="1">
    <source>
        <dbReference type="SAM" id="MobiDB-lite"/>
    </source>
</evidence>
<dbReference type="InterPro" id="IPR012347">
    <property type="entry name" value="Ferritin-like"/>
</dbReference>
<evidence type="ECO:0000313" key="6">
    <source>
        <dbReference type="Proteomes" id="UP000726105"/>
    </source>
</evidence>
<comment type="caution">
    <text evidence="2">The sequence shown here is derived from an EMBL/GenBank/DDBJ whole genome shotgun (WGS) entry which is preliminary data.</text>
</comment>
<proteinExistence type="predicted"/>
<dbReference type="Proteomes" id="UP000726105">
    <property type="component" value="Unassembled WGS sequence"/>
</dbReference>
<gene>
    <name evidence="2" type="ORF">IPF40_04440</name>
    <name evidence="3" type="ORF">IPI13_05580</name>
    <name evidence="4" type="ORF">IPP00_01355</name>
</gene>
<dbReference type="Proteomes" id="UP000718281">
    <property type="component" value="Unassembled WGS sequence"/>
</dbReference>